<accession>A0A140L7W4</accession>
<evidence type="ECO:0000313" key="2">
    <source>
        <dbReference type="EMBL" id="KXG76639.1"/>
    </source>
</evidence>
<organism evidence="2 3">
    <name type="scientific">Fervidicola ferrireducens</name>
    <dbReference type="NCBI Taxonomy" id="520764"/>
    <lineage>
        <taxon>Bacteria</taxon>
        <taxon>Bacillati</taxon>
        <taxon>Bacillota</taxon>
        <taxon>Clostridia</taxon>
        <taxon>Thermosediminibacterales</taxon>
        <taxon>Thermosediminibacteraceae</taxon>
        <taxon>Fervidicola</taxon>
    </lineage>
</organism>
<dbReference type="Proteomes" id="UP000070427">
    <property type="component" value="Unassembled WGS sequence"/>
</dbReference>
<dbReference type="FunCoup" id="A0A140L7W4">
    <property type="interactions" value="91"/>
</dbReference>
<dbReference type="PANTHER" id="PTHR34351">
    <property type="entry name" value="SLR1927 PROTEIN-RELATED"/>
    <property type="match status" value="1"/>
</dbReference>
<keyword evidence="3" id="KW-1185">Reference proteome</keyword>
<comment type="caution">
    <text evidence="2">The sequence shown here is derived from an EMBL/GenBank/DDBJ whole genome shotgun (WGS) entry which is preliminary data.</text>
</comment>
<gene>
    <name evidence="2" type="ORF">AN618_15320</name>
</gene>
<dbReference type="STRING" id="520764.AN618_15320"/>
<feature type="domain" description="DUF58" evidence="1">
    <location>
        <begin position="182"/>
        <end position="353"/>
    </location>
</feature>
<reference evidence="2 3" key="1">
    <citation type="submission" date="2015-12" db="EMBL/GenBank/DDBJ databases">
        <title>Draft genome sequnece of Fervidicola ferrireducens strain Y170.</title>
        <authorList>
            <person name="Patel B.K."/>
        </authorList>
    </citation>
    <scope>NUCLEOTIDE SEQUENCE [LARGE SCALE GENOMIC DNA]</scope>
    <source>
        <strain evidence="2 3">Y170</strain>
    </source>
</reference>
<evidence type="ECO:0000313" key="3">
    <source>
        <dbReference type="Proteomes" id="UP000070427"/>
    </source>
</evidence>
<protein>
    <recommendedName>
        <fullName evidence="1">DUF58 domain-containing protein</fullName>
    </recommendedName>
</protein>
<sequence>MHVLVFVAAVAAVLGISYLWSILSVKGLEFSHRFEKDRVFFGDTVNYIQEITNAKILPLPWIRVDTEVPAVVEFLKGNLVPHHRADKKILSGLYSLLWYQKIRRKYPVYCKSRGIFTFGPGILSTGDVFGFFEKEKPIDSTAALIVYPRLVDVIVTEGKPDITLSGVIGRKTLLTDPFCFTDTRDYVPGDLLKDVDWKSTAKLDRLRVKVYDSSFTKRISILLDVNTFEIAWEGIDPELSEFLVILAASIAKKALEQGFEVMLASNGRMVSPDKDTDLITLIPYGSGSMHLRNILECLARLSNYSIFKIEEILPRTLGMLKRDSKVIYITGIWGKNTEKVVKLLQKMGMDVVLILAGKKNAKLKGPEGVLTYHALGEEAWREISLIRLV</sequence>
<dbReference type="InterPro" id="IPR002881">
    <property type="entry name" value="DUF58"/>
</dbReference>
<dbReference type="Pfam" id="PF01882">
    <property type="entry name" value="DUF58"/>
    <property type="match status" value="1"/>
</dbReference>
<dbReference type="PANTHER" id="PTHR34351:SF2">
    <property type="entry name" value="DUF58 DOMAIN-CONTAINING PROTEIN"/>
    <property type="match status" value="1"/>
</dbReference>
<proteinExistence type="predicted"/>
<dbReference type="EMBL" id="LOED01000018">
    <property type="protein sequence ID" value="KXG76639.1"/>
    <property type="molecule type" value="Genomic_DNA"/>
</dbReference>
<dbReference type="InParanoid" id="A0A140L7W4"/>
<dbReference type="AlphaFoldDB" id="A0A140L7W4"/>
<evidence type="ECO:0000259" key="1">
    <source>
        <dbReference type="Pfam" id="PF01882"/>
    </source>
</evidence>
<name>A0A140L7W4_9FIRM</name>